<feature type="compositionally biased region" description="Gly residues" evidence="2">
    <location>
        <begin position="517"/>
        <end position="530"/>
    </location>
</feature>
<protein>
    <recommendedName>
        <fullName evidence="4">Protein kinase domain-containing protein</fullName>
    </recommendedName>
</protein>
<feature type="compositionally biased region" description="Low complexity" evidence="2">
    <location>
        <begin position="531"/>
        <end position="544"/>
    </location>
</feature>
<dbReference type="Proteomes" id="UP000075714">
    <property type="component" value="Unassembled WGS sequence"/>
</dbReference>
<feature type="region of interest" description="Disordered" evidence="2">
    <location>
        <begin position="514"/>
        <end position="544"/>
    </location>
</feature>
<dbReference type="GO" id="GO:0004674">
    <property type="term" value="F:protein serine/threonine kinase activity"/>
    <property type="evidence" value="ECO:0007669"/>
    <property type="project" value="TreeGrafter"/>
</dbReference>
<evidence type="ECO:0000313" key="6">
    <source>
        <dbReference type="Proteomes" id="UP000075714"/>
    </source>
</evidence>
<dbReference type="EMBL" id="LSYV01000007">
    <property type="protein sequence ID" value="KXZ53722.1"/>
    <property type="molecule type" value="Genomic_DNA"/>
</dbReference>
<dbReference type="PANTHER" id="PTHR44329">
    <property type="entry name" value="SERINE/THREONINE-PROTEIN KINASE TNNI3K-RELATED"/>
    <property type="match status" value="1"/>
</dbReference>
<dbReference type="InterPro" id="IPR017441">
    <property type="entry name" value="Protein_kinase_ATP_BS"/>
</dbReference>
<dbReference type="Gene3D" id="3.30.200.20">
    <property type="entry name" value="Phosphorylase Kinase, domain 1"/>
    <property type="match status" value="1"/>
</dbReference>
<comment type="caution">
    <text evidence="5">The sequence shown here is derived from an EMBL/GenBank/DDBJ whole genome shotgun (WGS) entry which is preliminary data.</text>
</comment>
<evidence type="ECO:0000256" key="1">
    <source>
        <dbReference type="PROSITE-ProRule" id="PRU10141"/>
    </source>
</evidence>
<organism evidence="5 6">
    <name type="scientific">Gonium pectorale</name>
    <name type="common">Green alga</name>
    <dbReference type="NCBI Taxonomy" id="33097"/>
    <lineage>
        <taxon>Eukaryota</taxon>
        <taxon>Viridiplantae</taxon>
        <taxon>Chlorophyta</taxon>
        <taxon>core chlorophytes</taxon>
        <taxon>Chlorophyceae</taxon>
        <taxon>CS clade</taxon>
        <taxon>Chlamydomonadales</taxon>
        <taxon>Volvocaceae</taxon>
        <taxon>Gonium</taxon>
    </lineage>
</organism>
<feature type="chain" id="PRO_5007562266" description="Protein kinase domain-containing protein" evidence="3">
    <location>
        <begin position="19"/>
        <end position="687"/>
    </location>
</feature>
<reference evidence="6" key="1">
    <citation type="journal article" date="2016" name="Nat. Commun.">
        <title>The Gonium pectorale genome demonstrates co-option of cell cycle regulation during the evolution of multicellularity.</title>
        <authorList>
            <person name="Hanschen E.R."/>
            <person name="Marriage T.N."/>
            <person name="Ferris P.J."/>
            <person name="Hamaji T."/>
            <person name="Toyoda A."/>
            <person name="Fujiyama A."/>
            <person name="Neme R."/>
            <person name="Noguchi H."/>
            <person name="Minakuchi Y."/>
            <person name="Suzuki M."/>
            <person name="Kawai-Toyooka H."/>
            <person name="Smith D.R."/>
            <person name="Sparks H."/>
            <person name="Anderson J."/>
            <person name="Bakaric R."/>
            <person name="Luria V."/>
            <person name="Karger A."/>
            <person name="Kirschner M.W."/>
            <person name="Durand P.M."/>
            <person name="Michod R.E."/>
            <person name="Nozaki H."/>
            <person name="Olson B.J."/>
        </authorList>
    </citation>
    <scope>NUCLEOTIDE SEQUENCE [LARGE SCALE GENOMIC DNA]</scope>
    <source>
        <strain evidence="6">NIES-2863</strain>
    </source>
</reference>
<dbReference type="GO" id="GO:0005524">
    <property type="term" value="F:ATP binding"/>
    <property type="evidence" value="ECO:0007669"/>
    <property type="project" value="UniProtKB-UniRule"/>
</dbReference>
<keyword evidence="1" id="KW-0547">Nucleotide-binding</keyword>
<dbReference type="Gene3D" id="1.10.510.10">
    <property type="entry name" value="Transferase(Phosphotransferase) domain 1"/>
    <property type="match status" value="1"/>
</dbReference>
<dbReference type="PROSITE" id="PS50011">
    <property type="entry name" value="PROTEIN_KINASE_DOM"/>
    <property type="match status" value="1"/>
</dbReference>
<dbReference type="OrthoDB" id="535720at2759"/>
<dbReference type="PANTHER" id="PTHR44329:SF214">
    <property type="entry name" value="PROTEIN KINASE DOMAIN-CONTAINING PROTEIN"/>
    <property type="match status" value="1"/>
</dbReference>
<keyword evidence="1" id="KW-0067">ATP-binding</keyword>
<dbReference type="InterPro" id="IPR001245">
    <property type="entry name" value="Ser-Thr/Tyr_kinase_cat_dom"/>
</dbReference>
<dbReference type="STRING" id="33097.A0A150GVJ5"/>
<gene>
    <name evidence="5" type="ORF">GPECTOR_6g639</name>
</gene>
<evidence type="ECO:0000259" key="4">
    <source>
        <dbReference type="PROSITE" id="PS50011"/>
    </source>
</evidence>
<dbReference type="PROSITE" id="PS00107">
    <property type="entry name" value="PROTEIN_KINASE_ATP"/>
    <property type="match status" value="1"/>
</dbReference>
<feature type="binding site" evidence="1">
    <location>
        <position position="414"/>
    </location>
    <ligand>
        <name>ATP</name>
        <dbReference type="ChEBI" id="CHEBI:30616"/>
    </ligand>
</feature>
<dbReference type="InterPro" id="IPR051681">
    <property type="entry name" value="Ser/Thr_Kinases-Pseudokinases"/>
</dbReference>
<feature type="domain" description="Protein kinase" evidence="4">
    <location>
        <begin position="387"/>
        <end position="674"/>
    </location>
</feature>
<dbReference type="Pfam" id="PF07714">
    <property type="entry name" value="PK_Tyr_Ser-Thr"/>
    <property type="match status" value="1"/>
</dbReference>
<sequence length="687" mass="71687">MFASLASALLLAFPPVLPGPGGRRVAPVAAAAAVTTSAVALDTVTFFDLLQSQEIAEVRLPIDLLLEPRDAPKQPVLVSRNVSIVGWPADSRGDGGEGSGEVLLGAKPIMTLITGGKPLVVTKLDWSWLSAKVQLSRGAVLTLARLEVFRAYSRISAHVDFMARSPGGALQMVGIIQHRVACMPHSMRVDNVRSLPRPAGRSSATGQDLELVTGVQLCWRTRTRGSMTPAGNATGVLTPLAAPRPPLVNTTCASDFLDVRSVGMLTQESDVPADNNGGYEVIFINSAVVCDHPADARCVATLGVERCVNDLMARYSEGFDPMAPRRAVGEMGVDAQGGGGGGDEEGAAAQDSRRLLLGLALGLGLGDPERLEAVRWQLTSGGQRVSVRVLGQIGRGAFGRVYRGVWQGSVVALKVLVLPASTSADERRQHMAVMEAAVSSVARHPCVVQTYCYDFRAIMDSTCSCSSSFAFVSPGTSEVARDNGDAPSGDGGVAGSAGPSAGIHAADGVAAARIPSGRGGDGVGNEGRGGTSSSSGGCASSSPSWTELPRGFVAKVGDFGLSSHVDDGTHLTATAAQGTLTHTAPELLLYGHIGKANDVYSFGILLYELYTGGMAFRDVPRAVLPHQVALQGRRPSFPPHAPPAYRDLAECCWRADPRSRPSSADVLKRLQGMLAALPPGERPGRLP</sequence>
<dbReference type="SUPFAM" id="SSF56112">
    <property type="entry name" value="Protein kinase-like (PK-like)"/>
    <property type="match status" value="2"/>
</dbReference>
<evidence type="ECO:0000313" key="5">
    <source>
        <dbReference type="EMBL" id="KXZ53722.1"/>
    </source>
</evidence>
<dbReference type="InterPro" id="IPR011009">
    <property type="entry name" value="Kinase-like_dom_sf"/>
</dbReference>
<evidence type="ECO:0000256" key="3">
    <source>
        <dbReference type="SAM" id="SignalP"/>
    </source>
</evidence>
<proteinExistence type="predicted"/>
<keyword evidence="3" id="KW-0732">Signal</keyword>
<accession>A0A150GVJ5</accession>
<evidence type="ECO:0000256" key="2">
    <source>
        <dbReference type="SAM" id="MobiDB-lite"/>
    </source>
</evidence>
<dbReference type="AlphaFoldDB" id="A0A150GVJ5"/>
<feature type="signal peptide" evidence="3">
    <location>
        <begin position="1"/>
        <end position="18"/>
    </location>
</feature>
<name>A0A150GVJ5_GONPE</name>
<feature type="region of interest" description="Disordered" evidence="2">
    <location>
        <begin position="476"/>
        <end position="498"/>
    </location>
</feature>
<dbReference type="InterPro" id="IPR000719">
    <property type="entry name" value="Prot_kinase_dom"/>
</dbReference>
<keyword evidence="6" id="KW-1185">Reference proteome</keyword>